<organism evidence="1">
    <name type="scientific">Arundo donax</name>
    <name type="common">Giant reed</name>
    <name type="synonym">Donax arundinaceus</name>
    <dbReference type="NCBI Taxonomy" id="35708"/>
    <lineage>
        <taxon>Eukaryota</taxon>
        <taxon>Viridiplantae</taxon>
        <taxon>Streptophyta</taxon>
        <taxon>Embryophyta</taxon>
        <taxon>Tracheophyta</taxon>
        <taxon>Spermatophyta</taxon>
        <taxon>Magnoliopsida</taxon>
        <taxon>Liliopsida</taxon>
        <taxon>Poales</taxon>
        <taxon>Poaceae</taxon>
        <taxon>PACMAD clade</taxon>
        <taxon>Arundinoideae</taxon>
        <taxon>Arundineae</taxon>
        <taxon>Arundo</taxon>
    </lineage>
</organism>
<reference evidence="1" key="2">
    <citation type="journal article" date="2015" name="Data Brief">
        <title>Shoot transcriptome of the giant reed, Arundo donax.</title>
        <authorList>
            <person name="Barrero R.A."/>
            <person name="Guerrero F.D."/>
            <person name="Moolhuijzen P."/>
            <person name="Goolsby J.A."/>
            <person name="Tidwell J."/>
            <person name="Bellgard S.E."/>
            <person name="Bellgard M.I."/>
        </authorList>
    </citation>
    <scope>NUCLEOTIDE SEQUENCE</scope>
    <source>
        <tissue evidence="1">Shoot tissue taken approximately 20 cm above the soil surface</tissue>
    </source>
</reference>
<proteinExistence type="predicted"/>
<protein>
    <submittedName>
        <fullName evidence="1">Uncharacterized protein</fullName>
    </submittedName>
</protein>
<reference evidence="1" key="1">
    <citation type="submission" date="2014-09" db="EMBL/GenBank/DDBJ databases">
        <authorList>
            <person name="Magalhaes I.L.F."/>
            <person name="Oliveira U."/>
            <person name="Santos F.R."/>
            <person name="Vidigal T.H.D.A."/>
            <person name="Brescovit A.D."/>
            <person name="Santos A.J."/>
        </authorList>
    </citation>
    <scope>NUCLEOTIDE SEQUENCE</scope>
    <source>
        <tissue evidence="1">Shoot tissue taken approximately 20 cm above the soil surface</tissue>
    </source>
</reference>
<dbReference type="AlphaFoldDB" id="A0A0A9CIG8"/>
<evidence type="ECO:0000313" key="1">
    <source>
        <dbReference type="EMBL" id="JAD73155.1"/>
    </source>
</evidence>
<name>A0A0A9CIG8_ARUDO</name>
<accession>A0A0A9CIG8</accession>
<dbReference type="EMBL" id="GBRH01224740">
    <property type="protein sequence ID" value="JAD73155.1"/>
    <property type="molecule type" value="Transcribed_RNA"/>
</dbReference>
<sequence length="46" mass="5423">MLHPVIFFMRSCIDNIHIISYLSLYQSFFINAYSFELNHSSPLLLS</sequence>